<sequence>MARRRLTPPTPGLLPDAEDTIPAGIETKSMFPMGVARTTTRAPIAQVAGEASALAALEGLSAEMARARAEGRLVQRIALDDIAAGHLVRDRLDLDDEAMEALTDSIRARGQQVPIEVLDRGEDAAPRYGLISGWRRIAALGAAGIDSALAIVRQPATAAEAYVAMVEENEIRADISFYERARIVVKALEQGVYDDPKSALQGLFGNVSRAKRSKIKSFMTIVAALDGVLRFPAAISEKAGLDLVRRLEADPDLPARLAQRLDSTAPATAEAELAVLADRGTKPAAPDAAPPAPPAGIEADYDPQTRTIRLAGAGVDAALLADLRRWIAARRR</sequence>
<dbReference type="Proteomes" id="UP000285710">
    <property type="component" value="Unassembled WGS sequence"/>
</dbReference>
<dbReference type="AlphaFoldDB" id="A0A443INZ1"/>
<evidence type="ECO:0000256" key="1">
    <source>
        <dbReference type="SAM" id="MobiDB-lite"/>
    </source>
</evidence>
<comment type="caution">
    <text evidence="3">The sequence shown here is derived from an EMBL/GenBank/DDBJ whole genome shotgun (WGS) entry which is preliminary data.</text>
</comment>
<dbReference type="GO" id="GO:0007059">
    <property type="term" value="P:chromosome segregation"/>
    <property type="evidence" value="ECO:0007669"/>
    <property type="project" value="TreeGrafter"/>
</dbReference>
<dbReference type="GO" id="GO:0005694">
    <property type="term" value="C:chromosome"/>
    <property type="evidence" value="ECO:0007669"/>
    <property type="project" value="TreeGrafter"/>
</dbReference>
<dbReference type="InterPro" id="IPR050336">
    <property type="entry name" value="Chromosome_partition/occlusion"/>
</dbReference>
<evidence type="ECO:0000259" key="2">
    <source>
        <dbReference type="SMART" id="SM00470"/>
    </source>
</evidence>
<reference evidence="3 4" key="2">
    <citation type="submission" date="2019-01" db="EMBL/GenBank/DDBJ databases">
        <authorList>
            <person name="Li Y."/>
        </authorList>
    </citation>
    <scope>NUCLEOTIDE SEQUENCE [LARGE SCALE GENOMIC DNA]</scope>
    <source>
        <strain evidence="3 4">2D-5</strain>
    </source>
</reference>
<dbReference type="PANTHER" id="PTHR33375:SF1">
    <property type="entry name" value="CHROMOSOME-PARTITIONING PROTEIN PARB-RELATED"/>
    <property type="match status" value="1"/>
</dbReference>
<reference evidence="3 4" key="1">
    <citation type="submission" date="2019-01" db="EMBL/GenBank/DDBJ databases">
        <title>Sinorhodobacter populi sp. nov. isolated from the symptomatic bark tissue of Populus euramericana canker.</title>
        <authorList>
            <person name="Xu G."/>
        </authorList>
    </citation>
    <scope>NUCLEOTIDE SEQUENCE [LARGE SCALE GENOMIC DNA]</scope>
    <source>
        <strain evidence="3 4">2D-5</strain>
    </source>
</reference>
<dbReference type="InterPro" id="IPR036086">
    <property type="entry name" value="ParB/Sulfiredoxin_sf"/>
</dbReference>
<keyword evidence="4" id="KW-1185">Reference proteome</keyword>
<dbReference type="SUPFAM" id="SSF110849">
    <property type="entry name" value="ParB/Sulfiredoxin"/>
    <property type="match status" value="1"/>
</dbReference>
<dbReference type="EMBL" id="SAUW01000018">
    <property type="protein sequence ID" value="RWR08136.1"/>
    <property type="molecule type" value="Genomic_DNA"/>
</dbReference>
<protein>
    <recommendedName>
        <fullName evidence="2">ParB-like N-terminal domain-containing protein</fullName>
    </recommendedName>
</protein>
<dbReference type="InterPro" id="IPR037972">
    <property type="entry name" value="RepB_N"/>
</dbReference>
<organism evidence="3 4">
    <name type="scientific">Paenirhodobacter populi</name>
    <dbReference type="NCBI Taxonomy" id="2306993"/>
    <lineage>
        <taxon>Bacteria</taxon>
        <taxon>Pseudomonadati</taxon>
        <taxon>Pseudomonadota</taxon>
        <taxon>Alphaproteobacteria</taxon>
        <taxon>Rhodobacterales</taxon>
        <taxon>Rhodobacter group</taxon>
        <taxon>Paenirhodobacter</taxon>
    </lineage>
</organism>
<dbReference type="PANTHER" id="PTHR33375">
    <property type="entry name" value="CHROMOSOME-PARTITIONING PROTEIN PARB-RELATED"/>
    <property type="match status" value="1"/>
</dbReference>
<gene>
    <name evidence="3" type="ORF">D2T33_16045</name>
</gene>
<dbReference type="InterPro" id="IPR003115">
    <property type="entry name" value="ParB_N"/>
</dbReference>
<evidence type="ECO:0000313" key="3">
    <source>
        <dbReference type="EMBL" id="RWR08136.1"/>
    </source>
</evidence>
<accession>A0A443INZ1</accession>
<dbReference type="Gene3D" id="3.90.1530.30">
    <property type="match status" value="1"/>
</dbReference>
<dbReference type="RefSeq" id="WP_128270449.1">
    <property type="nucleotide sequence ID" value="NZ_SAUW01000018.1"/>
</dbReference>
<dbReference type="CDD" id="cd16405">
    <property type="entry name" value="RepB_like_N"/>
    <property type="match status" value="1"/>
</dbReference>
<name>A0A443INZ1_9RHOB</name>
<feature type="domain" description="ParB-like N-terminal" evidence="2">
    <location>
        <begin position="75"/>
        <end position="170"/>
    </location>
</feature>
<dbReference type="Pfam" id="PF02195">
    <property type="entry name" value="ParB_N"/>
    <property type="match status" value="1"/>
</dbReference>
<proteinExistence type="predicted"/>
<evidence type="ECO:0000313" key="4">
    <source>
        <dbReference type="Proteomes" id="UP000285710"/>
    </source>
</evidence>
<feature type="region of interest" description="Disordered" evidence="1">
    <location>
        <begin position="280"/>
        <end position="300"/>
    </location>
</feature>
<dbReference type="SMART" id="SM00470">
    <property type="entry name" value="ParB"/>
    <property type="match status" value="1"/>
</dbReference>